<organism evidence="1">
    <name type="scientific">gut metagenome</name>
    <dbReference type="NCBI Taxonomy" id="749906"/>
    <lineage>
        <taxon>unclassified sequences</taxon>
        <taxon>metagenomes</taxon>
        <taxon>organismal metagenomes</taxon>
    </lineage>
</organism>
<accession>J9GZV9</accession>
<proteinExistence type="predicted"/>
<evidence type="ECO:0000313" key="1">
    <source>
        <dbReference type="EMBL" id="EJX08873.1"/>
    </source>
</evidence>
<sequence length="50" mass="5136">MKSTVCVLTFSPAAKLKSTDCSATFVPAGLSNLTLTFFFSASPAGFAIST</sequence>
<name>J9GZV9_9ZZZZ</name>
<protein>
    <submittedName>
        <fullName evidence="1">Uncharacterized protein</fullName>
    </submittedName>
</protein>
<dbReference type="EMBL" id="AMCI01000520">
    <property type="protein sequence ID" value="EJX08873.1"/>
    <property type="molecule type" value="Genomic_DNA"/>
</dbReference>
<gene>
    <name evidence="1" type="ORF">EVA_03018</name>
</gene>
<reference evidence="1" key="1">
    <citation type="journal article" date="2012" name="PLoS ONE">
        <title>Gene sets for utilization of primary and secondary nutrition supplies in the distal gut of endangered iberian lynx.</title>
        <authorList>
            <person name="Alcaide M."/>
            <person name="Messina E."/>
            <person name="Richter M."/>
            <person name="Bargiela R."/>
            <person name="Peplies J."/>
            <person name="Huws S.A."/>
            <person name="Newbold C.J."/>
            <person name="Golyshin P.N."/>
            <person name="Simon M.A."/>
            <person name="Lopez G."/>
            <person name="Yakimov M.M."/>
            <person name="Ferrer M."/>
        </authorList>
    </citation>
    <scope>NUCLEOTIDE SEQUENCE</scope>
</reference>
<dbReference type="AlphaFoldDB" id="J9GZV9"/>
<comment type="caution">
    <text evidence="1">The sequence shown here is derived from an EMBL/GenBank/DDBJ whole genome shotgun (WGS) entry which is preliminary data.</text>
</comment>